<dbReference type="OrthoDB" id="3295261at2759"/>
<evidence type="ECO:0000313" key="2">
    <source>
        <dbReference type="Proteomes" id="UP000001194"/>
    </source>
</evidence>
<dbReference type="RefSeq" id="XP_001887259.1">
    <property type="nucleotide sequence ID" value="XM_001887224.1"/>
</dbReference>
<accession>B0DTF3</accession>
<organism evidence="2">
    <name type="scientific">Laccaria bicolor (strain S238N-H82 / ATCC MYA-4686)</name>
    <name type="common">Bicoloured deceiver</name>
    <name type="synonym">Laccaria laccata var. bicolor</name>
    <dbReference type="NCBI Taxonomy" id="486041"/>
    <lineage>
        <taxon>Eukaryota</taxon>
        <taxon>Fungi</taxon>
        <taxon>Dikarya</taxon>
        <taxon>Basidiomycota</taxon>
        <taxon>Agaricomycotina</taxon>
        <taxon>Agaricomycetes</taxon>
        <taxon>Agaricomycetidae</taxon>
        <taxon>Agaricales</taxon>
        <taxon>Agaricineae</taxon>
        <taxon>Hydnangiaceae</taxon>
        <taxon>Laccaria</taxon>
    </lineage>
</organism>
<dbReference type="KEGG" id="lbc:LACBIDRAFT_295499"/>
<dbReference type="GeneID" id="6082945"/>
<dbReference type="AlphaFoldDB" id="B0DTF3"/>
<dbReference type="Proteomes" id="UP000001194">
    <property type="component" value="Unassembled WGS sequence"/>
</dbReference>
<dbReference type="EMBL" id="DS547133">
    <property type="protein sequence ID" value="EDR02102.1"/>
    <property type="molecule type" value="Genomic_DNA"/>
</dbReference>
<dbReference type="HOGENOM" id="CLU_077465_0_0_1"/>
<keyword evidence="2" id="KW-1185">Reference proteome</keyword>
<reference evidence="1 2" key="1">
    <citation type="journal article" date="2008" name="Nature">
        <title>The genome of Laccaria bicolor provides insights into mycorrhizal symbiosis.</title>
        <authorList>
            <person name="Martin F."/>
            <person name="Aerts A."/>
            <person name="Ahren D."/>
            <person name="Brun A."/>
            <person name="Danchin E.G.J."/>
            <person name="Duchaussoy F."/>
            <person name="Gibon J."/>
            <person name="Kohler A."/>
            <person name="Lindquist E."/>
            <person name="Pereda V."/>
            <person name="Salamov A."/>
            <person name="Shapiro H.J."/>
            <person name="Wuyts J."/>
            <person name="Blaudez D."/>
            <person name="Buee M."/>
            <person name="Brokstein P."/>
            <person name="Canbaeck B."/>
            <person name="Cohen D."/>
            <person name="Courty P.E."/>
            <person name="Coutinho P.M."/>
            <person name="Delaruelle C."/>
            <person name="Detter J.C."/>
            <person name="Deveau A."/>
            <person name="DiFazio S."/>
            <person name="Duplessis S."/>
            <person name="Fraissinet-Tachet L."/>
            <person name="Lucic E."/>
            <person name="Frey-Klett P."/>
            <person name="Fourrey C."/>
            <person name="Feussner I."/>
            <person name="Gay G."/>
            <person name="Grimwood J."/>
            <person name="Hoegger P.J."/>
            <person name="Jain P."/>
            <person name="Kilaru S."/>
            <person name="Labbe J."/>
            <person name="Lin Y.C."/>
            <person name="Legue V."/>
            <person name="Le Tacon F."/>
            <person name="Marmeisse R."/>
            <person name="Melayah D."/>
            <person name="Montanini B."/>
            <person name="Muratet M."/>
            <person name="Nehls U."/>
            <person name="Niculita-Hirzel H."/>
            <person name="Oudot-Le Secq M.P."/>
            <person name="Peter M."/>
            <person name="Quesneville H."/>
            <person name="Rajashekar B."/>
            <person name="Reich M."/>
            <person name="Rouhier N."/>
            <person name="Schmutz J."/>
            <person name="Yin T."/>
            <person name="Chalot M."/>
            <person name="Henrissat B."/>
            <person name="Kuees U."/>
            <person name="Lucas S."/>
            <person name="Van de Peer Y."/>
            <person name="Podila G.K."/>
            <person name="Polle A."/>
            <person name="Pukkila P.J."/>
            <person name="Richardson P.M."/>
            <person name="Rouze P."/>
            <person name="Sanders I.R."/>
            <person name="Stajich J.E."/>
            <person name="Tunlid A."/>
            <person name="Tuskan G."/>
            <person name="Grigoriev I.V."/>
        </authorList>
    </citation>
    <scope>NUCLEOTIDE SEQUENCE [LARGE SCALE GENOMIC DNA]</scope>
    <source>
        <strain evidence="2">S238N-H82 / ATCC MYA-4686</strain>
    </source>
</reference>
<proteinExistence type="predicted"/>
<gene>
    <name evidence="1" type="ORF">LACBIDRAFT_295499</name>
</gene>
<dbReference type="InParanoid" id="B0DTF3"/>
<name>B0DTF3_LACBS</name>
<evidence type="ECO:0000313" key="1">
    <source>
        <dbReference type="EMBL" id="EDR02102.1"/>
    </source>
</evidence>
<sequence>MKPFTLFFGASDEITTYEVTHNPSYELVMHTVNHLRDRLLKEQVLRVPFLHIFTNCYNDDSEFPRDLAPCTPVADRVSNLVKIRRIREHPPTDADVVEFLTNAFPDLYLAHGDFGPEGVSWVETMSGREEADSQKITINGKLVLLWLQIVNTPITVGPARLSLMFIAIFLHELAHSALVWYGRGVCDSPQIGGIEREGGNYVEQAFFGGITLAEFELEPMQLVEIGIQQGASFYIIENDLAKQLVRFDTSNGLPLLDITTLSPSPPATFGRVRAKFNKAMSNIGVLPAPKKMSATRAQPLLKNDKKRRMV</sequence>
<protein>
    <submittedName>
        <fullName evidence="1">Predicted protein</fullName>
    </submittedName>
</protein>